<evidence type="ECO:0000313" key="2">
    <source>
        <dbReference type="Proteomes" id="UP000538929"/>
    </source>
</evidence>
<accession>A0A7W3TDJ1</accession>
<organism evidence="1 2">
    <name type="scientific">Streptomyces alkaliphilus</name>
    <dbReference type="NCBI Taxonomy" id="1472722"/>
    <lineage>
        <taxon>Bacteria</taxon>
        <taxon>Bacillati</taxon>
        <taxon>Actinomycetota</taxon>
        <taxon>Actinomycetes</taxon>
        <taxon>Kitasatosporales</taxon>
        <taxon>Streptomycetaceae</taxon>
        <taxon>Streptomyces</taxon>
    </lineage>
</organism>
<dbReference type="AlphaFoldDB" id="A0A7W3TDJ1"/>
<dbReference type="Proteomes" id="UP000538929">
    <property type="component" value="Unassembled WGS sequence"/>
</dbReference>
<protein>
    <recommendedName>
        <fullName evidence="3">PE domain-containing protein</fullName>
    </recommendedName>
</protein>
<keyword evidence="2" id="KW-1185">Reference proteome</keyword>
<dbReference type="EMBL" id="VKHT01000331">
    <property type="protein sequence ID" value="MBB0244861.1"/>
    <property type="molecule type" value="Genomic_DNA"/>
</dbReference>
<comment type="caution">
    <text evidence="1">The sequence shown here is derived from an EMBL/GenBank/DDBJ whole genome shotgun (WGS) entry which is preliminary data.</text>
</comment>
<evidence type="ECO:0000313" key="1">
    <source>
        <dbReference type="EMBL" id="MBB0244861.1"/>
    </source>
</evidence>
<dbReference type="RefSeq" id="WP_182606418.1">
    <property type="nucleotide sequence ID" value="NZ_VKHT01000331.1"/>
</dbReference>
<evidence type="ECO:0008006" key="3">
    <source>
        <dbReference type="Google" id="ProtNLM"/>
    </source>
</evidence>
<reference evidence="2" key="1">
    <citation type="submission" date="2019-10" db="EMBL/GenBank/DDBJ databases">
        <title>Streptomyces sp. nov., a novel actinobacterium isolated from alkaline environment.</title>
        <authorList>
            <person name="Golinska P."/>
        </authorList>
    </citation>
    <scope>NUCLEOTIDE SEQUENCE [LARGE SCALE GENOMIC DNA]</scope>
    <source>
        <strain evidence="2">DSM 42118</strain>
    </source>
</reference>
<proteinExistence type="predicted"/>
<gene>
    <name evidence="1" type="ORF">FNQ90_12270</name>
</gene>
<name>A0A7W3TDJ1_9ACTN</name>
<sequence length="114" mass="12257">MGDGEGIQADLDRIRECSEALAAIHQAFSTAANPLDGADCTTVGSRELVDVFDDFEDNWRLGREKLLAELEKLAGITEFAAESYEAVDRELAAALRANDEVMEGTDPGCGPQPL</sequence>